<sequence length="129" mass="13398">MPTVSIDTSANLGAEAAKVIDCATGVLASATGAPKEHVNITLRCNQMMTWGSQLGGVDGAPHTAQVRVLVSQTLCKEQKQAIVFGVGALLSPFAPSARTLFSFEHAAIENIAVDGLLLPDLIARDASKL</sequence>
<dbReference type="SUPFAM" id="SSF55331">
    <property type="entry name" value="Tautomerase/MIF"/>
    <property type="match status" value="1"/>
</dbReference>
<evidence type="ECO:0000313" key="1">
    <source>
        <dbReference type="EMBL" id="CAE8636081.1"/>
    </source>
</evidence>
<evidence type="ECO:0000313" key="2">
    <source>
        <dbReference type="EMBL" id="CAE8735110.1"/>
    </source>
</evidence>
<dbReference type="Proteomes" id="UP000654075">
    <property type="component" value="Unassembled WGS sequence"/>
</dbReference>
<organism evidence="1 3">
    <name type="scientific">Polarella glacialis</name>
    <name type="common">Dinoflagellate</name>
    <dbReference type="NCBI Taxonomy" id="89957"/>
    <lineage>
        <taxon>Eukaryota</taxon>
        <taxon>Sar</taxon>
        <taxon>Alveolata</taxon>
        <taxon>Dinophyceae</taxon>
        <taxon>Suessiales</taxon>
        <taxon>Suessiaceae</taxon>
        <taxon>Polarella</taxon>
    </lineage>
</organism>
<dbReference type="InterPro" id="IPR014347">
    <property type="entry name" value="Tautomerase/MIF_sf"/>
</dbReference>
<evidence type="ECO:0000313" key="3">
    <source>
        <dbReference type="Proteomes" id="UP000654075"/>
    </source>
</evidence>
<protein>
    <submittedName>
        <fullName evidence="1">Uncharacterized protein</fullName>
    </submittedName>
</protein>
<dbReference type="EMBL" id="CAJNNV010031403">
    <property type="protein sequence ID" value="CAE8636081.1"/>
    <property type="molecule type" value="Genomic_DNA"/>
</dbReference>
<comment type="caution">
    <text evidence="1">The sequence shown here is derived from an EMBL/GenBank/DDBJ whole genome shotgun (WGS) entry which is preliminary data.</text>
</comment>
<name>A0A813HEJ9_POLGL</name>
<accession>A0A813HEJ9</accession>
<proteinExistence type="predicted"/>
<keyword evidence="3" id="KW-1185">Reference proteome</keyword>
<dbReference type="AlphaFoldDB" id="A0A813HEJ9"/>
<dbReference type="EMBL" id="CAJNNW010036515">
    <property type="protein sequence ID" value="CAE8735110.1"/>
    <property type="molecule type" value="Genomic_DNA"/>
</dbReference>
<gene>
    <name evidence="1" type="ORF">PGLA1383_LOCUS51620</name>
    <name evidence="2" type="ORF">PGLA2088_LOCUS47666</name>
</gene>
<dbReference type="Proteomes" id="UP000626109">
    <property type="component" value="Unassembled WGS sequence"/>
</dbReference>
<reference evidence="1" key="1">
    <citation type="submission" date="2021-02" db="EMBL/GenBank/DDBJ databases">
        <authorList>
            <person name="Dougan E. K."/>
            <person name="Rhodes N."/>
            <person name="Thang M."/>
            <person name="Chan C."/>
        </authorList>
    </citation>
    <scope>NUCLEOTIDE SEQUENCE</scope>
</reference>
<dbReference type="Gene3D" id="3.30.429.10">
    <property type="entry name" value="Macrophage Migration Inhibitory Factor"/>
    <property type="match status" value="1"/>
</dbReference>